<evidence type="ECO:0000313" key="1">
    <source>
        <dbReference type="EMBL" id="RFZ92463.1"/>
    </source>
</evidence>
<gene>
    <name evidence="1" type="ORF">D0C36_13630</name>
</gene>
<organism evidence="1 2">
    <name type="scientific">Mucilaginibacter conchicola</name>
    <dbReference type="NCBI Taxonomy" id="2303333"/>
    <lineage>
        <taxon>Bacteria</taxon>
        <taxon>Pseudomonadati</taxon>
        <taxon>Bacteroidota</taxon>
        <taxon>Sphingobacteriia</taxon>
        <taxon>Sphingobacteriales</taxon>
        <taxon>Sphingobacteriaceae</taxon>
        <taxon>Mucilaginibacter</taxon>
    </lineage>
</organism>
<dbReference type="Proteomes" id="UP000264217">
    <property type="component" value="Unassembled WGS sequence"/>
</dbReference>
<accession>A0A372NT50</accession>
<dbReference type="PROSITE" id="PS51257">
    <property type="entry name" value="PROKAR_LIPOPROTEIN"/>
    <property type="match status" value="1"/>
</dbReference>
<comment type="caution">
    <text evidence="1">The sequence shown here is derived from an EMBL/GenBank/DDBJ whole genome shotgun (WGS) entry which is preliminary data.</text>
</comment>
<reference evidence="1 2" key="1">
    <citation type="submission" date="2018-08" db="EMBL/GenBank/DDBJ databases">
        <title>Mucilaginibacter sp. MYSH2.</title>
        <authorList>
            <person name="Seo T."/>
        </authorList>
    </citation>
    <scope>NUCLEOTIDE SEQUENCE [LARGE SCALE GENOMIC DNA]</scope>
    <source>
        <strain evidence="1 2">MYSH2</strain>
    </source>
</reference>
<proteinExistence type="predicted"/>
<protein>
    <submittedName>
        <fullName evidence="1">Uncharacterized protein</fullName>
    </submittedName>
</protein>
<dbReference type="AlphaFoldDB" id="A0A372NT50"/>
<dbReference type="EMBL" id="QWDC01000002">
    <property type="protein sequence ID" value="RFZ92463.1"/>
    <property type="molecule type" value="Genomic_DNA"/>
</dbReference>
<evidence type="ECO:0000313" key="2">
    <source>
        <dbReference type="Proteomes" id="UP000264217"/>
    </source>
</evidence>
<sequence length="220" mass="23599">MRQYIIISICAIGLFACKQKSQPTEADSTSAAIANEEADTIKSSDTSAVDLPGDKAVPLAQLIVPGTSLGQTAINETGENVHKKLGKPDAGDAVMGKSVSIWYADHNKKGYATHIYFVTDMGNDPNPRAKVIRVSSPTFKVNNKLYTGVLLKTAEALYKLKKIGTYKVDGSDRNIYDDEKAGIAFDTDRSGTITGIAVHDTGKSAITAYMAFFEGVTQVQ</sequence>
<keyword evidence="2" id="KW-1185">Reference proteome</keyword>
<name>A0A372NT50_9SPHI</name>